<comment type="caution">
    <text evidence="4">The sequence shown here is derived from an EMBL/GenBank/DDBJ whole genome shotgun (WGS) entry which is preliminary data.</text>
</comment>
<feature type="signal peptide" evidence="2">
    <location>
        <begin position="1"/>
        <end position="27"/>
    </location>
</feature>
<dbReference type="Gene3D" id="3.40.190.10">
    <property type="entry name" value="Periplasmic binding protein-like II"/>
    <property type="match status" value="2"/>
</dbReference>
<organism evidence="4 5">
    <name type="scientific">Paraburkholderia dipogonis</name>
    <dbReference type="NCBI Taxonomy" id="1211383"/>
    <lineage>
        <taxon>Bacteria</taxon>
        <taxon>Pseudomonadati</taxon>
        <taxon>Pseudomonadota</taxon>
        <taxon>Betaproteobacteria</taxon>
        <taxon>Burkholderiales</taxon>
        <taxon>Burkholderiaceae</taxon>
        <taxon>Paraburkholderia</taxon>
    </lineage>
</organism>
<dbReference type="RefSeq" id="WP_121311340.1">
    <property type="nucleotide sequence ID" value="NZ_SNVI01000008.1"/>
</dbReference>
<keyword evidence="1 2" id="KW-0732">Signal</keyword>
<sequence length="293" mass="31232">MRPFSTFAVIGLLLALLFPSASTEAQSAPPRRLTEDGILVAIHNQAPWGYVDKAGAVVGFYPDLIRAVFGPELMKKIHFKVVDWPALIPSLVAHRVDMVASGMAITPQRCKQVAFSSPDVAIGDGVLVRAGNPLRIHSYADMAANQAIRMGGGRGSTNTENAVKAGVPKDRMQLFDVETGVAALKSGRIDALTVSTATAIAVLAGSNEKGIERALPFTGYIESGRPALSYAAVAFRLEDHDLLEFYETALRKRQLDGTVAKISSRYGFSPAEMAPSSLTADAVCSGNAEEKQE</sequence>
<dbReference type="EMBL" id="SNVI01000008">
    <property type="protein sequence ID" value="TFE36565.1"/>
    <property type="molecule type" value="Genomic_DNA"/>
</dbReference>
<dbReference type="PANTHER" id="PTHR35936">
    <property type="entry name" value="MEMBRANE-BOUND LYTIC MUREIN TRANSGLYCOSYLASE F"/>
    <property type="match status" value="1"/>
</dbReference>
<proteinExistence type="predicted"/>
<evidence type="ECO:0000313" key="5">
    <source>
        <dbReference type="Proteomes" id="UP000297385"/>
    </source>
</evidence>
<dbReference type="AlphaFoldDB" id="A0A4Y8MGN8"/>
<gene>
    <name evidence="4" type="ORF">E2553_43345</name>
</gene>
<dbReference type="Proteomes" id="UP000297385">
    <property type="component" value="Unassembled WGS sequence"/>
</dbReference>
<dbReference type="Pfam" id="PF00497">
    <property type="entry name" value="SBP_bac_3"/>
    <property type="match status" value="1"/>
</dbReference>
<evidence type="ECO:0000259" key="3">
    <source>
        <dbReference type="SMART" id="SM00062"/>
    </source>
</evidence>
<evidence type="ECO:0000256" key="2">
    <source>
        <dbReference type="SAM" id="SignalP"/>
    </source>
</evidence>
<dbReference type="SMART" id="SM00062">
    <property type="entry name" value="PBPb"/>
    <property type="match status" value="1"/>
</dbReference>
<feature type="domain" description="Solute-binding protein family 3/N-terminal" evidence="3">
    <location>
        <begin position="37"/>
        <end position="270"/>
    </location>
</feature>
<accession>A0A4Y8MGN8</accession>
<feature type="chain" id="PRO_5021224764" evidence="2">
    <location>
        <begin position="28"/>
        <end position="293"/>
    </location>
</feature>
<name>A0A4Y8MGN8_9BURK</name>
<evidence type="ECO:0000313" key="4">
    <source>
        <dbReference type="EMBL" id="TFE36565.1"/>
    </source>
</evidence>
<evidence type="ECO:0000256" key="1">
    <source>
        <dbReference type="ARBA" id="ARBA00022729"/>
    </source>
</evidence>
<dbReference type="InterPro" id="IPR001638">
    <property type="entry name" value="Solute-binding_3/MltF_N"/>
</dbReference>
<dbReference type="PANTHER" id="PTHR35936:SF17">
    <property type="entry name" value="ARGININE-BINDING EXTRACELLULAR PROTEIN ARTP"/>
    <property type="match status" value="1"/>
</dbReference>
<dbReference type="SUPFAM" id="SSF53850">
    <property type="entry name" value="Periplasmic binding protein-like II"/>
    <property type="match status" value="1"/>
</dbReference>
<reference evidence="4 5" key="1">
    <citation type="submission" date="2019-03" db="EMBL/GenBank/DDBJ databases">
        <title>Complete Genome Sequence of Paraburkholderia dipogonis ICMP 19430T, a Nitrogen-fixing Symbiont of the South African Invasive Legume Dipogon lignosus in New Zealand.</title>
        <authorList>
            <person name="De Meyer S.E."/>
        </authorList>
    </citation>
    <scope>NUCLEOTIDE SEQUENCE [LARGE SCALE GENOMIC DNA]</scope>
    <source>
        <strain evidence="4 5">ICMP 19430</strain>
    </source>
</reference>
<protein>
    <submittedName>
        <fullName evidence="4">Transporter substrate-binding domain-containing protein</fullName>
    </submittedName>
</protein>